<dbReference type="InterPro" id="IPR018247">
    <property type="entry name" value="EF_Hand_1_Ca_BS"/>
</dbReference>
<evidence type="ECO:0000256" key="2">
    <source>
        <dbReference type="SAM" id="SignalP"/>
    </source>
</evidence>
<feature type="region of interest" description="Disordered" evidence="1">
    <location>
        <begin position="503"/>
        <end position="534"/>
    </location>
</feature>
<evidence type="ECO:0008006" key="5">
    <source>
        <dbReference type="Google" id="ProtNLM"/>
    </source>
</evidence>
<feature type="compositionally biased region" description="Basic and acidic residues" evidence="1">
    <location>
        <begin position="777"/>
        <end position="792"/>
    </location>
</feature>
<organism evidence="3 4">
    <name type="scientific">Cyclotella atomus</name>
    <dbReference type="NCBI Taxonomy" id="382360"/>
    <lineage>
        <taxon>Eukaryota</taxon>
        <taxon>Sar</taxon>
        <taxon>Stramenopiles</taxon>
        <taxon>Ochrophyta</taxon>
        <taxon>Bacillariophyta</taxon>
        <taxon>Coscinodiscophyceae</taxon>
        <taxon>Thalassiosirophycidae</taxon>
        <taxon>Stephanodiscales</taxon>
        <taxon>Stephanodiscaceae</taxon>
        <taxon>Cyclotella</taxon>
    </lineage>
</organism>
<feature type="region of interest" description="Disordered" evidence="1">
    <location>
        <begin position="253"/>
        <end position="326"/>
    </location>
</feature>
<sequence>MKQPTLILLTLLTTSTARKQGKQSSLLTLPTFPSSNHNLHSIDYSRYSPPGLRSYDPSDPNTSCYFPLYASDLNQDGVVGHAEYLEFIEALEPRLGNAESFRDLAFVLKVNFVYLSCLCEDGGNNCCKGELLFKLLVDYCCFILLLLRSSVADLGFYLLKVGGDGSIFTAGSSPDETPTESQIQYLDTVCSTTQASIDYALKELPPTLQPTEEPTANPSYVPTDSPVVAPSVSPSFVPTAGKVVDTDAPTYMERTDSPVLSTDAPFGSSAPNTSPGPTPSNGNVIPPTSSTGEPTLATFSPSFTNPPSMAPSMTDRAIGGGSEDNTTTTTLSSGGIAGIVIASVAVIAAGIFVSRKRTRNEEDPSLEFKGDKDLEMGDLGDGPDPGPSPTNADVDSTSAAPDIVPPSPDRLNTLQLSPPLSPAFAAGPYSPERLDLDSDDDSSSSAGQSGWSSSQGLSSLNTASFDAGEDGSMLSGGAAGRQMAGGSALAAIGVASAVTYNTVKKSSPPQKLVKQRYGDDDDDDGSISSEEGMAAAVSRKDLDAAIEAGDWAAVGATAALLAHTTDQGSSSKDPQVAERDSRVSDMDYSRTNELDKLVEAGDWEGVVLAAAQFEGESDADDGTRDQVLDDGSEPSLLARGRDQKLESIRNEVELLVRRIVPDELDNIDEMMIQFEGREHELIETLKTMQERSIAQRARAAVQQSAKLEAKARGHVSSDGGGGSTSSASKSYIEQAIEKGDWQAVGQAAAMMGGGQVIEDDSFDRSRSSSISSSLSDSRSRSASRDSTLSRDKSERIQHLDNLIAVGDWAGIVAVASQYQAMDEEIGQSPPVDANLATEEERDALAQAEMWRAIAQQSRQDISSTSEGAKEAADWAISRSLAKHSAPASSVTDQPDTKISKIETYEDDDQSV</sequence>
<feature type="region of interest" description="Disordered" evidence="1">
    <location>
        <begin position="614"/>
        <end position="635"/>
    </location>
</feature>
<name>A0ABD3P664_9STRA</name>
<feature type="compositionally biased region" description="Low complexity" evidence="1">
    <location>
        <begin position="767"/>
        <end position="776"/>
    </location>
</feature>
<dbReference type="Proteomes" id="UP001530400">
    <property type="component" value="Unassembled WGS sequence"/>
</dbReference>
<feature type="compositionally biased region" description="Basic and acidic residues" evidence="1">
    <location>
        <begin position="575"/>
        <end position="587"/>
    </location>
</feature>
<feature type="compositionally biased region" description="Basic and acidic residues" evidence="1">
    <location>
        <begin position="359"/>
        <end position="375"/>
    </location>
</feature>
<reference evidence="3 4" key="1">
    <citation type="submission" date="2024-10" db="EMBL/GenBank/DDBJ databases">
        <title>Updated reference genomes for cyclostephanoid diatoms.</title>
        <authorList>
            <person name="Roberts W.R."/>
            <person name="Alverson A.J."/>
        </authorList>
    </citation>
    <scope>NUCLEOTIDE SEQUENCE [LARGE SCALE GENOMIC DNA]</scope>
    <source>
        <strain evidence="3 4">AJA010-31</strain>
    </source>
</reference>
<feature type="region of interest" description="Disordered" evidence="1">
    <location>
        <begin position="758"/>
        <end position="792"/>
    </location>
</feature>
<evidence type="ECO:0000313" key="4">
    <source>
        <dbReference type="Proteomes" id="UP001530400"/>
    </source>
</evidence>
<feature type="compositionally biased region" description="Polar residues" evidence="1">
    <location>
        <begin position="390"/>
        <end position="399"/>
    </location>
</feature>
<evidence type="ECO:0000256" key="1">
    <source>
        <dbReference type="SAM" id="MobiDB-lite"/>
    </source>
</evidence>
<gene>
    <name evidence="3" type="ORF">ACHAWO_000306</name>
</gene>
<comment type="caution">
    <text evidence="3">The sequence shown here is derived from an EMBL/GenBank/DDBJ whole genome shotgun (WGS) entry which is preliminary data.</text>
</comment>
<feature type="region of interest" description="Disordered" evidence="1">
    <location>
        <begin position="880"/>
        <end position="911"/>
    </location>
</feature>
<protein>
    <recommendedName>
        <fullName evidence="5">Calmodulin</fullName>
    </recommendedName>
</protein>
<evidence type="ECO:0000313" key="3">
    <source>
        <dbReference type="EMBL" id="KAL3783714.1"/>
    </source>
</evidence>
<keyword evidence="4" id="KW-1185">Reference proteome</keyword>
<feature type="compositionally biased region" description="Low complexity" evidence="1">
    <location>
        <begin position="443"/>
        <end position="460"/>
    </location>
</feature>
<feature type="compositionally biased region" description="Polar residues" evidence="1">
    <location>
        <begin position="269"/>
        <end position="307"/>
    </location>
</feature>
<proteinExistence type="predicted"/>
<keyword evidence="2" id="KW-0732">Signal</keyword>
<feature type="chain" id="PRO_5044861713" description="Calmodulin" evidence="2">
    <location>
        <begin position="18"/>
        <end position="911"/>
    </location>
</feature>
<dbReference type="PROSITE" id="PS00018">
    <property type="entry name" value="EF_HAND_1"/>
    <property type="match status" value="1"/>
</dbReference>
<feature type="region of interest" description="Disordered" evidence="1">
    <location>
        <begin position="357"/>
        <end position="482"/>
    </location>
</feature>
<feature type="compositionally biased region" description="Basic and acidic residues" evidence="1">
    <location>
        <begin position="894"/>
        <end position="903"/>
    </location>
</feature>
<dbReference type="AlphaFoldDB" id="A0ABD3P664"/>
<dbReference type="EMBL" id="JALLPJ020000754">
    <property type="protein sequence ID" value="KAL3783714.1"/>
    <property type="molecule type" value="Genomic_DNA"/>
</dbReference>
<accession>A0ABD3P664</accession>
<feature type="signal peptide" evidence="2">
    <location>
        <begin position="1"/>
        <end position="17"/>
    </location>
</feature>
<feature type="region of interest" description="Disordered" evidence="1">
    <location>
        <begin position="704"/>
        <end position="728"/>
    </location>
</feature>
<feature type="region of interest" description="Disordered" evidence="1">
    <location>
        <begin position="563"/>
        <end position="587"/>
    </location>
</feature>